<protein>
    <recommendedName>
        <fullName evidence="1">Glycosyl transferase family 1 domain-containing protein</fullName>
    </recommendedName>
</protein>
<dbReference type="GO" id="GO:0016757">
    <property type="term" value="F:glycosyltransferase activity"/>
    <property type="evidence" value="ECO:0007669"/>
    <property type="project" value="InterPro"/>
</dbReference>
<evidence type="ECO:0000313" key="3">
    <source>
        <dbReference type="Proteomes" id="UP000178583"/>
    </source>
</evidence>
<reference evidence="2 3" key="1">
    <citation type="journal article" date="2016" name="Nat. Commun.">
        <title>Thousands of microbial genomes shed light on interconnected biogeochemical processes in an aquifer system.</title>
        <authorList>
            <person name="Anantharaman K."/>
            <person name="Brown C.T."/>
            <person name="Hug L.A."/>
            <person name="Sharon I."/>
            <person name="Castelle C.J."/>
            <person name="Probst A.J."/>
            <person name="Thomas B.C."/>
            <person name="Singh A."/>
            <person name="Wilkins M.J."/>
            <person name="Karaoz U."/>
            <person name="Brodie E.L."/>
            <person name="Williams K.H."/>
            <person name="Hubbard S.S."/>
            <person name="Banfield J.F."/>
        </authorList>
    </citation>
    <scope>NUCLEOTIDE SEQUENCE [LARGE SCALE GENOMIC DNA]</scope>
</reference>
<dbReference type="PANTHER" id="PTHR45947">
    <property type="entry name" value="SULFOQUINOVOSYL TRANSFERASE SQD2"/>
    <property type="match status" value="1"/>
</dbReference>
<accession>A0A1F5EF57</accession>
<evidence type="ECO:0000259" key="1">
    <source>
        <dbReference type="Pfam" id="PF00534"/>
    </source>
</evidence>
<dbReference type="PANTHER" id="PTHR45947:SF3">
    <property type="entry name" value="SULFOQUINOVOSYL TRANSFERASE SQD2"/>
    <property type="match status" value="1"/>
</dbReference>
<proteinExistence type="predicted"/>
<feature type="domain" description="Glycosyl transferase family 1" evidence="1">
    <location>
        <begin position="209"/>
        <end position="339"/>
    </location>
</feature>
<dbReference type="InterPro" id="IPR001296">
    <property type="entry name" value="Glyco_trans_1"/>
</dbReference>
<gene>
    <name evidence="2" type="ORF">A2215_03980</name>
</gene>
<name>A0A1F5EF57_9BACT</name>
<dbReference type="EMBL" id="MEZY01000002">
    <property type="protein sequence ID" value="OGD65930.1"/>
    <property type="molecule type" value="Genomic_DNA"/>
</dbReference>
<organism evidence="2 3">
    <name type="scientific">Candidatus Berkelbacteria bacterium RIFOXYA2_FULL_43_10</name>
    <dbReference type="NCBI Taxonomy" id="1797472"/>
    <lineage>
        <taxon>Bacteria</taxon>
        <taxon>Candidatus Berkelbacteria</taxon>
    </lineage>
</organism>
<dbReference type="STRING" id="1797472.A2215_03980"/>
<dbReference type="InterPro" id="IPR050194">
    <property type="entry name" value="Glycosyltransferase_grp1"/>
</dbReference>
<dbReference type="Gene3D" id="3.40.50.2000">
    <property type="entry name" value="Glycogen Phosphorylase B"/>
    <property type="match status" value="1"/>
</dbReference>
<comment type="caution">
    <text evidence="2">The sequence shown here is derived from an EMBL/GenBank/DDBJ whole genome shotgun (WGS) entry which is preliminary data.</text>
</comment>
<dbReference type="SUPFAM" id="SSF53756">
    <property type="entry name" value="UDP-Glycosyltransferase/glycogen phosphorylase"/>
    <property type="match status" value="1"/>
</dbReference>
<dbReference type="Pfam" id="PF00534">
    <property type="entry name" value="Glycos_transf_1"/>
    <property type="match status" value="1"/>
</dbReference>
<dbReference type="Proteomes" id="UP000178583">
    <property type="component" value="Unassembled WGS sequence"/>
</dbReference>
<evidence type="ECO:0000313" key="2">
    <source>
        <dbReference type="EMBL" id="OGD65930.1"/>
    </source>
</evidence>
<sequence>MNKSKPKIAIVHDFLIKLGGAEKVLEVLHEMYPDAPIYTILYDESGTRGVFDKKEYNIIPSCLQKYSGFIRKRSKLLLSKFPSAIESFNLTKYDIVITSSNSFSHGAITKPTAKQICYCYSPMRYVWDWYNEYLEENKIGFGLFGIYIRNLFSRTRVWDYNISERTDKWIAISKTVAKRIKKYYRTNSSVIYPPTDMENLDIAAEPTLDYYLIISRLSPYKKIDLAVEAFNQSGKKLKIVGEGSEINKLKSMSKANIEFLGFRNENEKIQLLQNCKALIFPGEEDFGLTPVEAMACGRPVIAYGKGGVTETVVDGVTGMFFYDDTPESLNNAVNQFESEIDKFKPEVCRSRAELFSKDRFITEFKKIVNDSFATNHS</sequence>
<dbReference type="AlphaFoldDB" id="A0A1F5EF57"/>